<keyword evidence="10" id="KW-1185">Reference proteome</keyword>
<dbReference type="GO" id="GO:0009245">
    <property type="term" value="P:lipid A biosynthetic process"/>
    <property type="evidence" value="ECO:0007669"/>
    <property type="project" value="UniProtKB-UniRule"/>
</dbReference>
<dbReference type="GO" id="GO:0016020">
    <property type="term" value="C:membrane"/>
    <property type="evidence" value="ECO:0007669"/>
    <property type="project" value="GOC"/>
</dbReference>
<dbReference type="STRING" id="1094715.GCA_000236165_02948"/>
<feature type="active site" description="Proton acceptor" evidence="7">
    <location>
        <position position="250"/>
    </location>
</feature>
<evidence type="ECO:0000256" key="7">
    <source>
        <dbReference type="HAMAP-Rule" id="MF_00523"/>
    </source>
</evidence>
<feature type="domain" description="UDP-3-O-[3-hydroxymyristoyl] glucosamine N-acyltransferase non-repeat region" evidence="8">
    <location>
        <begin position="34"/>
        <end position="100"/>
    </location>
</feature>
<dbReference type="EC" id="2.3.1.191" evidence="7"/>
<dbReference type="AlphaFoldDB" id="A0A377GED9"/>
<dbReference type="HAMAP" id="MF_00523">
    <property type="entry name" value="LpxD"/>
    <property type="match status" value="1"/>
</dbReference>
<comment type="catalytic activity">
    <reaction evidence="7">
        <text>a UDP-3-O-[(3R)-3-hydroxyacyl]-alpha-D-glucosamine + a (3R)-hydroxyacyl-[ACP] = a UDP-2-N,3-O-bis[(3R)-3-hydroxyacyl]-alpha-D-glucosamine + holo-[ACP] + H(+)</text>
        <dbReference type="Rhea" id="RHEA:53836"/>
        <dbReference type="Rhea" id="RHEA-COMP:9685"/>
        <dbReference type="Rhea" id="RHEA-COMP:9945"/>
        <dbReference type="ChEBI" id="CHEBI:15378"/>
        <dbReference type="ChEBI" id="CHEBI:64479"/>
        <dbReference type="ChEBI" id="CHEBI:78827"/>
        <dbReference type="ChEBI" id="CHEBI:137740"/>
        <dbReference type="ChEBI" id="CHEBI:137748"/>
        <dbReference type="EC" id="2.3.1.191"/>
    </reaction>
</comment>
<dbReference type="PANTHER" id="PTHR43378:SF2">
    <property type="entry name" value="UDP-3-O-ACYLGLUCOSAMINE N-ACYLTRANSFERASE 1, MITOCHONDRIAL-RELATED"/>
    <property type="match status" value="1"/>
</dbReference>
<sequence length="344" mass="36567">MSIRFSTPQGPFSLAHLAECSGASLQHPEGATYLVSDVAPLAKAQKHQLSMLHEKRYLKALKSSQAGACIVSPNYAQYAPRHMHLLVHSNPYKAYALIAQVFYPPDAVKPFIASSAFIAVSAVVGAGCHIAHGAYIGEGVRIGARCKIGVNTFIGDRVVIGDDCCIENNVSISHTVMGNKVLIYPGARIGQDGFGFAGDEHGYYKIPQAGGVIIGNNVEIGANTCIDRGSMDNTEIGDWCRLDNQIQIGHNVKIGKGSILCGQVGIAGSSQLGEYVTLAGKVGISGHLTIGERATVLVGSTAVQDVPAGARVGGYPALPDREWHRQTHFLKKRIKNDTIPEAEK</sequence>
<dbReference type="CDD" id="cd03352">
    <property type="entry name" value="LbH_LpxD"/>
    <property type="match status" value="1"/>
</dbReference>
<keyword evidence="1 7" id="KW-0444">Lipid biosynthesis</keyword>
<evidence type="ECO:0000313" key="9">
    <source>
        <dbReference type="EMBL" id="STO22861.1"/>
    </source>
</evidence>
<evidence type="ECO:0000313" key="10">
    <source>
        <dbReference type="Proteomes" id="UP000254554"/>
    </source>
</evidence>
<keyword evidence="5 7" id="KW-0443">Lipid metabolism</keyword>
<comment type="pathway">
    <text evidence="7">Bacterial outer membrane biogenesis; LPS lipid A biosynthesis.</text>
</comment>
<comment type="similarity">
    <text evidence="7">Belongs to the transferase hexapeptide repeat family. LpxD subfamily.</text>
</comment>
<evidence type="ECO:0000256" key="2">
    <source>
        <dbReference type="ARBA" id="ARBA00022556"/>
    </source>
</evidence>
<dbReference type="SUPFAM" id="SSF51161">
    <property type="entry name" value="Trimeric LpxA-like enzymes"/>
    <property type="match status" value="1"/>
</dbReference>
<dbReference type="Pfam" id="PF14602">
    <property type="entry name" value="Hexapep_2"/>
    <property type="match status" value="1"/>
</dbReference>
<evidence type="ECO:0000256" key="1">
    <source>
        <dbReference type="ARBA" id="ARBA00022516"/>
    </source>
</evidence>
<dbReference type="PANTHER" id="PTHR43378">
    <property type="entry name" value="UDP-3-O-ACYLGLUCOSAMINE N-ACYLTRANSFERASE"/>
    <property type="match status" value="1"/>
</dbReference>
<evidence type="ECO:0000259" key="8">
    <source>
        <dbReference type="Pfam" id="PF04613"/>
    </source>
</evidence>
<comment type="function">
    <text evidence="7">Catalyzes the N-acylation of UDP-3-O-acylglucosamine using 3-hydroxyacyl-ACP as the acyl donor. Is involved in the biosynthesis of lipid A, a phosphorylated glycolipid that anchors the lipopolysaccharide to the outer membrane of the cell.</text>
</comment>
<evidence type="ECO:0000256" key="5">
    <source>
        <dbReference type="ARBA" id="ARBA00023098"/>
    </source>
</evidence>
<dbReference type="Gene3D" id="2.160.10.10">
    <property type="entry name" value="Hexapeptide repeat proteins"/>
    <property type="match status" value="1"/>
</dbReference>
<dbReference type="Pfam" id="PF04613">
    <property type="entry name" value="LpxD"/>
    <property type="match status" value="1"/>
</dbReference>
<keyword evidence="2 7" id="KW-0441">Lipid A biosynthesis</keyword>
<gene>
    <name evidence="9" type="primary">lpxD_2</name>
    <name evidence="7" type="synonym">lpxD</name>
    <name evidence="9" type="ORF">NCTC11370_02963</name>
</gene>
<dbReference type="OrthoDB" id="9784739at2"/>
<dbReference type="NCBIfam" id="NF002060">
    <property type="entry name" value="PRK00892.1"/>
    <property type="match status" value="1"/>
</dbReference>
<evidence type="ECO:0000256" key="6">
    <source>
        <dbReference type="ARBA" id="ARBA00023315"/>
    </source>
</evidence>
<dbReference type="InterPro" id="IPR020573">
    <property type="entry name" value="UDP_GlcNAc_AcTrfase_non-rep"/>
</dbReference>
<organism evidence="9 10">
    <name type="scientific">Fluoribacter dumoffii</name>
    <dbReference type="NCBI Taxonomy" id="463"/>
    <lineage>
        <taxon>Bacteria</taxon>
        <taxon>Pseudomonadati</taxon>
        <taxon>Pseudomonadota</taxon>
        <taxon>Gammaproteobacteria</taxon>
        <taxon>Legionellales</taxon>
        <taxon>Legionellaceae</taxon>
        <taxon>Fluoribacter</taxon>
    </lineage>
</organism>
<dbReference type="InterPro" id="IPR001451">
    <property type="entry name" value="Hexapep"/>
</dbReference>
<dbReference type="UniPathway" id="UPA00973"/>
<dbReference type="Pfam" id="PF00132">
    <property type="entry name" value="Hexapep"/>
    <property type="match status" value="1"/>
</dbReference>
<dbReference type="EMBL" id="UGGT01000001">
    <property type="protein sequence ID" value="STO22861.1"/>
    <property type="molecule type" value="Genomic_DNA"/>
</dbReference>
<dbReference type="Gene3D" id="3.40.1390.10">
    <property type="entry name" value="MurE/MurF, N-terminal domain"/>
    <property type="match status" value="1"/>
</dbReference>
<keyword evidence="3 7" id="KW-0808">Transferase</keyword>
<keyword evidence="6 7" id="KW-0012">Acyltransferase</keyword>
<dbReference type="GO" id="GO:0103118">
    <property type="term" value="F:UDP-3-O-[(3R)-3-hydroxyacyl]-glucosamine N-acyltransferase activity"/>
    <property type="evidence" value="ECO:0007669"/>
    <property type="project" value="UniProtKB-EC"/>
</dbReference>
<dbReference type="GO" id="GO:0016410">
    <property type="term" value="F:N-acyltransferase activity"/>
    <property type="evidence" value="ECO:0007669"/>
    <property type="project" value="InterPro"/>
</dbReference>
<accession>A0A377GED9</accession>
<keyword evidence="4 7" id="KW-0677">Repeat</keyword>
<reference evidence="9 10" key="1">
    <citation type="submission" date="2018-06" db="EMBL/GenBank/DDBJ databases">
        <authorList>
            <consortium name="Pathogen Informatics"/>
            <person name="Doyle S."/>
        </authorList>
    </citation>
    <scope>NUCLEOTIDE SEQUENCE [LARGE SCALE GENOMIC DNA]</scope>
    <source>
        <strain evidence="9 10">NCTC11370</strain>
    </source>
</reference>
<dbReference type="Proteomes" id="UP000254554">
    <property type="component" value="Unassembled WGS sequence"/>
</dbReference>
<comment type="subunit">
    <text evidence="7">Homotrimer.</text>
</comment>
<proteinExistence type="inferred from homology"/>
<name>A0A377GED9_9GAMM</name>
<evidence type="ECO:0000256" key="3">
    <source>
        <dbReference type="ARBA" id="ARBA00022679"/>
    </source>
</evidence>
<dbReference type="NCBIfam" id="TIGR01853">
    <property type="entry name" value="lipid_A_lpxD"/>
    <property type="match status" value="1"/>
</dbReference>
<protein>
    <recommendedName>
        <fullName evidence="7">UDP-3-O-acylglucosamine N-acyltransferase</fullName>
        <ecNumber evidence="7">2.3.1.191</ecNumber>
    </recommendedName>
</protein>
<dbReference type="InterPro" id="IPR007691">
    <property type="entry name" value="LpxD"/>
</dbReference>
<dbReference type="InterPro" id="IPR011004">
    <property type="entry name" value="Trimer_LpxA-like_sf"/>
</dbReference>
<evidence type="ECO:0000256" key="4">
    <source>
        <dbReference type="ARBA" id="ARBA00022737"/>
    </source>
</evidence>